<feature type="transmembrane region" description="Helical" evidence="2">
    <location>
        <begin position="160"/>
        <end position="183"/>
    </location>
</feature>
<accession>A0A0W0FSB5</accession>
<gene>
    <name evidence="4" type="ORF">WG66_8399</name>
</gene>
<evidence type="ECO:0000259" key="3">
    <source>
        <dbReference type="Pfam" id="PF20152"/>
    </source>
</evidence>
<feature type="transmembrane region" description="Helical" evidence="2">
    <location>
        <begin position="203"/>
        <end position="223"/>
    </location>
</feature>
<feature type="transmembrane region" description="Helical" evidence="2">
    <location>
        <begin position="55"/>
        <end position="79"/>
    </location>
</feature>
<keyword evidence="2" id="KW-0812">Transmembrane</keyword>
<protein>
    <recommendedName>
        <fullName evidence="3">DUF6534 domain-containing protein</fullName>
    </recommendedName>
</protein>
<dbReference type="Proteomes" id="UP000054988">
    <property type="component" value="Unassembled WGS sequence"/>
</dbReference>
<dbReference type="AlphaFoldDB" id="A0A0W0FSB5"/>
<evidence type="ECO:0000256" key="1">
    <source>
        <dbReference type="SAM" id="MobiDB-lite"/>
    </source>
</evidence>
<feature type="domain" description="DUF6534" evidence="3">
    <location>
        <begin position="207"/>
        <end position="293"/>
    </location>
</feature>
<organism evidence="4 5">
    <name type="scientific">Moniliophthora roreri</name>
    <name type="common">Frosty pod rot fungus</name>
    <name type="synonym">Monilia roreri</name>
    <dbReference type="NCBI Taxonomy" id="221103"/>
    <lineage>
        <taxon>Eukaryota</taxon>
        <taxon>Fungi</taxon>
        <taxon>Dikarya</taxon>
        <taxon>Basidiomycota</taxon>
        <taxon>Agaricomycotina</taxon>
        <taxon>Agaricomycetes</taxon>
        <taxon>Agaricomycetidae</taxon>
        <taxon>Agaricales</taxon>
        <taxon>Marasmiineae</taxon>
        <taxon>Marasmiaceae</taxon>
        <taxon>Moniliophthora</taxon>
    </lineage>
</organism>
<evidence type="ECO:0000313" key="4">
    <source>
        <dbReference type="EMBL" id="KTB39032.1"/>
    </source>
</evidence>
<dbReference type="PANTHER" id="PTHR40465:SF1">
    <property type="entry name" value="DUF6534 DOMAIN-CONTAINING PROTEIN"/>
    <property type="match status" value="1"/>
</dbReference>
<keyword evidence="2" id="KW-0472">Membrane</keyword>
<reference evidence="4 5" key="1">
    <citation type="submission" date="2015-12" db="EMBL/GenBank/DDBJ databases">
        <title>Draft genome sequence of Moniliophthora roreri, the causal agent of frosty pod rot of cacao.</title>
        <authorList>
            <person name="Aime M.C."/>
            <person name="Diaz-Valderrama J.R."/>
            <person name="Kijpornyongpan T."/>
            <person name="Phillips-Mora W."/>
        </authorList>
    </citation>
    <scope>NUCLEOTIDE SEQUENCE [LARGE SCALE GENOMIC DNA]</scope>
    <source>
        <strain evidence="4 5">MCA 2952</strain>
    </source>
</reference>
<dbReference type="InterPro" id="IPR045339">
    <property type="entry name" value="DUF6534"/>
</dbReference>
<name>A0A0W0FSB5_MONRR</name>
<evidence type="ECO:0000256" key="2">
    <source>
        <dbReference type="SAM" id="Phobius"/>
    </source>
</evidence>
<sequence length="356" mass="39620">MPATIQNPGEQQPLDDTMGVMYIGVMISAVFYGISLVQTAYYYNRYPNDPWYLKYLVAATLVLDTIHLAFITHTIYHYAITTYYVKEELTVMVWSVLVRISLPGKSIRLLSVLQRQRQFPQVFRVLWCSASTPLGFGEVSHDFFIRFPILELVSVSKKNYYLAGLILIIVFANAACGTAWVIISLQMKTFTDLLTINSLTISINALSAAADVLIAASLCITLYRAKTGFKRSDTMISKLINFSANTGLATSMCAMASLISLVASPKTLIYALFYFCIGRLYTNSLLVALNARKAIRGTEDEHKMVSIPSSVMSPPPTHKPRSQNISIRIDTTQEYASDRKSNHMTLEGNDGLDGTP</sequence>
<proteinExistence type="predicted"/>
<comment type="caution">
    <text evidence="4">The sequence shown here is derived from an EMBL/GenBank/DDBJ whole genome shotgun (WGS) entry which is preliminary data.</text>
</comment>
<feature type="transmembrane region" description="Helical" evidence="2">
    <location>
        <begin position="244"/>
        <end position="263"/>
    </location>
</feature>
<dbReference type="EMBL" id="LATX01001709">
    <property type="protein sequence ID" value="KTB39032.1"/>
    <property type="molecule type" value="Genomic_DNA"/>
</dbReference>
<feature type="region of interest" description="Disordered" evidence="1">
    <location>
        <begin position="307"/>
        <end position="356"/>
    </location>
</feature>
<dbReference type="PANTHER" id="PTHR40465">
    <property type="entry name" value="CHROMOSOME 1, WHOLE GENOME SHOTGUN SEQUENCE"/>
    <property type="match status" value="1"/>
</dbReference>
<feature type="transmembrane region" description="Helical" evidence="2">
    <location>
        <begin position="269"/>
        <end position="289"/>
    </location>
</feature>
<feature type="transmembrane region" description="Helical" evidence="2">
    <location>
        <begin position="20"/>
        <end position="43"/>
    </location>
</feature>
<feature type="compositionally biased region" description="Polar residues" evidence="1">
    <location>
        <begin position="322"/>
        <end position="335"/>
    </location>
</feature>
<keyword evidence="2" id="KW-1133">Transmembrane helix</keyword>
<evidence type="ECO:0000313" key="5">
    <source>
        <dbReference type="Proteomes" id="UP000054988"/>
    </source>
</evidence>
<dbReference type="Pfam" id="PF20152">
    <property type="entry name" value="DUF6534"/>
    <property type="match status" value="1"/>
</dbReference>